<keyword evidence="1" id="KW-0812">Transmembrane</keyword>
<dbReference type="AlphaFoldDB" id="A0A1I0FTM5"/>
<protein>
    <submittedName>
        <fullName evidence="2">Uncharacterized protein</fullName>
    </submittedName>
</protein>
<evidence type="ECO:0000256" key="1">
    <source>
        <dbReference type="SAM" id="Phobius"/>
    </source>
</evidence>
<feature type="transmembrane region" description="Helical" evidence="1">
    <location>
        <begin position="91"/>
        <end position="112"/>
    </location>
</feature>
<accession>A0A1I0FTM5</accession>
<evidence type="ECO:0000313" key="2">
    <source>
        <dbReference type="EMBL" id="SET61606.1"/>
    </source>
</evidence>
<sequence>MNFIKPIIALQGLYYLYIGWRYLRSFLSTKEIIYLYPSTSIIFGAILFFSAIKLQDKKLIHYYNIIVVYCVLIIIRTVSGINYLRSNGVDSGTFIGLIVGNALMVGLCYYVYKEKNEVIDIKDNSL</sequence>
<keyword evidence="1" id="KW-0472">Membrane</keyword>
<proteinExistence type="predicted"/>
<gene>
    <name evidence="2" type="ORF">SAMN05660297_02938</name>
</gene>
<dbReference type="Proteomes" id="UP000199568">
    <property type="component" value="Unassembled WGS sequence"/>
</dbReference>
<dbReference type="OrthoDB" id="9839365at2"/>
<dbReference type="EMBL" id="FOHU01000016">
    <property type="protein sequence ID" value="SET61606.1"/>
    <property type="molecule type" value="Genomic_DNA"/>
</dbReference>
<feature type="transmembrane region" description="Helical" evidence="1">
    <location>
        <begin position="59"/>
        <end position="79"/>
    </location>
</feature>
<dbReference type="RefSeq" id="WP_090445735.1">
    <property type="nucleotide sequence ID" value="NZ_FOHU01000016.1"/>
</dbReference>
<organism evidence="2 3">
    <name type="scientific">Natronincola peptidivorans</name>
    <dbReference type="NCBI Taxonomy" id="426128"/>
    <lineage>
        <taxon>Bacteria</taxon>
        <taxon>Bacillati</taxon>
        <taxon>Bacillota</taxon>
        <taxon>Clostridia</taxon>
        <taxon>Peptostreptococcales</taxon>
        <taxon>Natronincolaceae</taxon>
        <taxon>Natronincola</taxon>
    </lineage>
</organism>
<dbReference type="STRING" id="426128.SAMN05660297_02938"/>
<name>A0A1I0FTM5_9FIRM</name>
<reference evidence="2 3" key="1">
    <citation type="submission" date="2016-10" db="EMBL/GenBank/DDBJ databases">
        <authorList>
            <person name="de Groot N.N."/>
        </authorList>
    </citation>
    <scope>NUCLEOTIDE SEQUENCE [LARGE SCALE GENOMIC DNA]</scope>
    <source>
        <strain evidence="2 3">DSM 18979</strain>
    </source>
</reference>
<feature type="transmembrane region" description="Helical" evidence="1">
    <location>
        <begin position="32"/>
        <end position="52"/>
    </location>
</feature>
<evidence type="ECO:0000313" key="3">
    <source>
        <dbReference type="Proteomes" id="UP000199568"/>
    </source>
</evidence>
<keyword evidence="1" id="KW-1133">Transmembrane helix</keyword>
<keyword evidence="3" id="KW-1185">Reference proteome</keyword>